<dbReference type="Proteomes" id="UP001208689">
    <property type="component" value="Chromosome"/>
</dbReference>
<proteinExistence type="predicted"/>
<reference evidence="1" key="1">
    <citation type="submission" date="2022-09" db="EMBL/GenBank/DDBJ databases">
        <title>Actin cytoskeleton and complex cell architecture in an #Asgard archaeon.</title>
        <authorList>
            <person name="Ponce Toledo R.I."/>
            <person name="Schleper C."/>
            <person name="Rodrigues Oliveira T."/>
            <person name="Wollweber F."/>
            <person name="Xu J."/>
            <person name="Rittmann S."/>
            <person name="Klingl A."/>
            <person name="Pilhofer M."/>
        </authorList>
    </citation>
    <scope>NUCLEOTIDE SEQUENCE</scope>
    <source>
        <strain evidence="1">B-35</strain>
    </source>
</reference>
<protein>
    <submittedName>
        <fullName evidence="1">Uncharacterized protein</fullName>
    </submittedName>
</protein>
<dbReference type="EMBL" id="CP104013">
    <property type="protein sequence ID" value="UYP43959.1"/>
    <property type="molecule type" value="Genomic_DNA"/>
</dbReference>
<name>A0ABY6HKA9_9ARCH</name>
<organism evidence="1 2">
    <name type="scientific">Candidatus Lokiarchaeum ossiferum</name>
    <dbReference type="NCBI Taxonomy" id="2951803"/>
    <lineage>
        <taxon>Archaea</taxon>
        <taxon>Promethearchaeati</taxon>
        <taxon>Promethearchaeota</taxon>
        <taxon>Promethearchaeia</taxon>
        <taxon>Promethearchaeales</taxon>
        <taxon>Promethearchaeaceae</taxon>
        <taxon>Candidatus Lokiarchaeum</taxon>
    </lineage>
</organism>
<keyword evidence="2" id="KW-1185">Reference proteome</keyword>
<accession>A0ABY6HKA9</accession>
<gene>
    <name evidence="1" type="ORF">NEF87_000244</name>
</gene>
<sequence>MTQENWILEELERYEQRIHDQQTENAIRREVLKLSLLKSKINAGVYNG</sequence>
<evidence type="ECO:0000313" key="2">
    <source>
        <dbReference type="Proteomes" id="UP001208689"/>
    </source>
</evidence>
<evidence type="ECO:0000313" key="1">
    <source>
        <dbReference type="EMBL" id="UYP43959.1"/>
    </source>
</evidence>